<dbReference type="Pfam" id="PF00583">
    <property type="entry name" value="Acetyltransf_1"/>
    <property type="match status" value="1"/>
</dbReference>
<evidence type="ECO:0000259" key="2">
    <source>
        <dbReference type="PROSITE" id="PS50995"/>
    </source>
</evidence>
<dbReference type="Gene3D" id="1.10.10.10">
    <property type="entry name" value="Winged helix-like DNA-binding domain superfamily/Winged helix DNA-binding domain"/>
    <property type="match status" value="1"/>
</dbReference>
<keyword evidence="1 4" id="KW-0808">Transferase</keyword>
<evidence type="ECO:0000259" key="3">
    <source>
        <dbReference type="PROSITE" id="PS51186"/>
    </source>
</evidence>
<feature type="domain" description="HTH marR-type" evidence="2">
    <location>
        <begin position="1"/>
        <end position="139"/>
    </location>
</feature>
<dbReference type="Gene3D" id="3.40.630.30">
    <property type="match status" value="1"/>
</dbReference>
<dbReference type="PANTHER" id="PTHR13947">
    <property type="entry name" value="GNAT FAMILY N-ACETYLTRANSFERASE"/>
    <property type="match status" value="1"/>
</dbReference>
<dbReference type="InterPro" id="IPR000182">
    <property type="entry name" value="GNAT_dom"/>
</dbReference>
<dbReference type="PROSITE" id="PS50995">
    <property type="entry name" value="HTH_MARR_2"/>
    <property type="match status" value="1"/>
</dbReference>
<dbReference type="PROSITE" id="PS51186">
    <property type="entry name" value="GNAT"/>
    <property type="match status" value="1"/>
</dbReference>
<dbReference type="SUPFAM" id="SSF46785">
    <property type="entry name" value="Winged helix' DNA-binding domain"/>
    <property type="match status" value="1"/>
</dbReference>
<dbReference type="GO" id="GO:0003700">
    <property type="term" value="F:DNA-binding transcription factor activity"/>
    <property type="evidence" value="ECO:0007669"/>
    <property type="project" value="InterPro"/>
</dbReference>
<reference evidence="4 5" key="1">
    <citation type="submission" date="2020-08" db="EMBL/GenBank/DDBJ databases">
        <title>Genomic Encyclopedia of Type Strains, Phase IV (KMG-IV): sequencing the most valuable type-strain genomes for metagenomic binning, comparative biology and taxonomic classification.</title>
        <authorList>
            <person name="Goeker M."/>
        </authorList>
    </citation>
    <scope>NUCLEOTIDE SEQUENCE [LARGE SCALE GENOMIC DNA]</scope>
    <source>
        <strain evidence="4 5">YIM 65646</strain>
    </source>
</reference>
<dbReference type="InterPro" id="IPR016181">
    <property type="entry name" value="Acyl_CoA_acyltransferase"/>
</dbReference>
<accession>A0A841FRI0</accession>
<dbReference type="InterPro" id="IPR036388">
    <property type="entry name" value="WH-like_DNA-bd_sf"/>
</dbReference>
<evidence type="ECO:0000256" key="1">
    <source>
        <dbReference type="ARBA" id="ARBA00022679"/>
    </source>
</evidence>
<dbReference type="InterPro" id="IPR036390">
    <property type="entry name" value="WH_DNA-bd_sf"/>
</dbReference>
<proteinExistence type="predicted"/>
<dbReference type="InterPro" id="IPR000835">
    <property type="entry name" value="HTH_MarR-typ"/>
</dbReference>
<dbReference type="InterPro" id="IPR050769">
    <property type="entry name" value="NAT_camello-type"/>
</dbReference>
<keyword evidence="4" id="KW-0238">DNA-binding</keyword>
<evidence type="ECO:0000313" key="5">
    <source>
        <dbReference type="Proteomes" id="UP000548476"/>
    </source>
</evidence>
<dbReference type="Proteomes" id="UP000548476">
    <property type="component" value="Unassembled WGS sequence"/>
</dbReference>
<feature type="domain" description="N-acetyltransferase" evidence="3">
    <location>
        <begin position="149"/>
        <end position="303"/>
    </location>
</feature>
<dbReference type="PANTHER" id="PTHR13947:SF37">
    <property type="entry name" value="LD18367P"/>
    <property type="match status" value="1"/>
</dbReference>
<dbReference type="GO" id="GO:0008080">
    <property type="term" value="F:N-acetyltransferase activity"/>
    <property type="evidence" value="ECO:0007669"/>
    <property type="project" value="InterPro"/>
</dbReference>
<dbReference type="Pfam" id="PF12802">
    <property type="entry name" value="MarR_2"/>
    <property type="match status" value="1"/>
</dbReference>
<dbReference type="SUPFAM" id="SSF55729">
    <property type="entry name" value="Acyl-CoA N-acyltransferases (Nat)"/>
    <property type="match status" value="1"/>
</dbReference>
<dbReference type="RefSeq" id="WP_203686871.1">
    <property type="nucleotide sequence ID" value="NZ_BONT01000088.1"/>
</dbReference>
<dbReference type="EMBL" id="JACHGT010000004">
    <property type="protein sequence ID" value="MBB6034560.1"/>
    <property type="molecule type" value="Genomic_DNA"/>
</dbReference>
<keyword evidence="5" id="KW-1185">Reference proteome</keyword>
<evidence type="ECO:0000313" key="4">
    <source>
        <dbReference type="EMBL" id="MBB6034560.1"/>
    </source>
</evidence>
<name>A0A841FRI0_9ACTN</name>
<dbReference type="SMART" id="SM00347">
    <property type="entry name" value="HTH_MARR"/>
    <property type="match status" value="1"/>
</dbReference>
<sequence>MTGSPAQIAAVRAFNRFYTKVIGTLGESLLDSGYTLTEARVLFELAQRESMPVVALRKELELDAGYLSRIVGRFTAAGFITRDRSPHDARQQILALTPEGRKTQAELDGRTDEQVAALLDGLSPSDRDRLVRALGTARDVLGGPKPREVTVRDARVGDHGWIVYRHGVLYGAEHGFDASFEGAVARIIADFASANDPERERTWIAELDGERAGCVMCVREDERTARLRVLLVEPWARGTGIGFRLVDECVDFARRAGYERMVLSTNHGLDAARRIYERMGFSRLDREGTHGHDVVDTHMEKWL</sequence>
<comment type="caution">
    <text evidence="4">The sequence shown here is derived from an EMBL/GenBank/DDBJ whole genome shotgun (WGS) entry which is preliminary data.</text>
</comment>
<dbReference type="CDD" id="cd04301">
    <property type="entry name" value="NAT_SF"/>
    <property type="match status" value="1"/>
</dbReference>
<gene>
    <name evidence="4" type="ORF">HNR73_002410</name>
</gene>
<dbReference type="GO" id="GO:0003677">
    <property type="term" value="F:DNA binding"/>
    <property type="evidence" value="ECO:0007669"/>
    <property type="project" value="UniProtKB-KW"/>
</dbReference>
<protein>
    <submittedName>
        <fullName evidence="4">DNA-binding MarR family transcriptional regulator/GNAT superfamily N-acetyltransferase</fullName>
    </submittedName>
</protein>
<dbReference type="AlphaFoldDB" id="A0A841FRI0"/>
<organism evidence="4 5">
    <name type="scientific">Phytomonospora endophytica</name>
    <dbReference type="NCBI Taxonomy" id="714109"/>
    <lineage>
        <taxon>Bacteria</taxon>
        <taxon>Bacillati</taxon>
        <taxon>Actinomycetota</taxon>
        <taxon>Actinomycetes</taxon>
        <taxon>Micromonosporales</taxon>
        <taxon>Micromonosporaceae</taxon>
        <taxon>Phytomonospora</taxon>
    </lineage>
</organism>